<dbReference type="Pfam" id="PF03129">
    <property type="entry name" value="HGTP_anticodon"/>
    <property type="match status" value="1"/>
</dbReference>
<keyword evidence="7 10" id="KW-0648">Protein biosynthesis</keyword>
<evidence type="ECO:0000256" key="10">
    <source>
        <dbReference type="HAMAP-Rule" id="MF_01569"/>
    </source>
</evidence>
<dbReference type="GO" id="GO:0006433">
    <property type="term" value="P:prolyl-tRNA aminoacylation"/>
    <property type="evidence" value="ECO:0007669"/>
    <property type="project" value="UniProtKB-UniRule"/>
</dbReference>
<dbReference type="PROSITE" id="PS50862">
    <property type="entry name" value="AA_TRNA_LIGASE_II"/>
    <property type="match status" value="1"/>
</dbReference>
<comment type="subunit">
    <text evidence="2 10">Homodimer.</text>
</comment>
<comment type="similarity">
    <text evidence="10">Belongs to the class-II aminoacyl-tRNA synthetase family. ProS type 1 subfamily.</text>
</comment>
<keyword evidence="8 10" id="KW-0030">Aminoacyl-tRNA synthetase</keyword>
<keyword evidence="5 10" id="KW-0547">Nucleotide-binding</keyword>
<dbReference type="AlphaFoldDB" id="A0A4P2VLH1"/>
<dbReference type="PRINTS" id="PR01046">
    <property type="entry name" value="TRNASYNTHPRO"/>
</dbReference>
<dbReference type="CDD" id="cd00861">
    <property type="entry name" value="ProRS_anticodon_short"/>
    <property type="match status" value="1"/>
</dbReference>
<dbReference type="InterPro" id="IPR050062">
    <property type="entry name" value="Pro-tRNA_synthetase"/>
</dbReference>
<evidence type="ECO:0000259" key="11">
    <source>
        <dbReference type="PROSITE" id="PS50862"/>
    </source>
</evidence>
<dbReference type="PANTHER" id="PTHR42753:SF2">
    <property type="entry name" value="PROLINE--TRNA LIGASE"/>
    <property type="match status" value="1"/>
</dbReference>
<dbReference type="NCBIfam" id="NF006625">
    <property type="entry name" value="PRK09194.1"/>
    <property type="match status" value="1"/>
</dbReference>
<dbReference type="GO" id="GO:0004827">
    <property type="term" value="F:proline-tRNA ligase activity"/>
    <property type="evidence" value="ECO:0007669"/>
    <property type="project" value="UniProtKB-UniRule"/>
</dbReference>
<dbReference type="InterPro" id="IPR004154">
    <property type="entry name" value="Anticodon-bd"/>
</dbReference>
<dbReference type="SUPFAM" id="SSF55826">
    <property type="entry name" value="YbaK/ProRS associated domain"/>
    <property type="match status" value="1"/>
</dbReference>
<dbReference type="Pfam" id="PF04073">
    <property type="entry name" value="tRNA_edit"/>
    <property type="match status" value="1"/>
</dbReference>
<dbReference type="InterPro" id="IPR045864">
    <property type="entry name" value="aa-tRNA-synth_II/BPL/LPL"/>
</dbReference>
<dbReference type="Proteomes" id="UP000291236">
    <property type="component" value="Chromosome"/>
</dbReference>
<dbReference type="Gene3D" id="3.40.50.800">
    <property type="entry name" value="Anticodon-binding domain"/>
    <property type="match status" value="1"/>
</dbReference>
<dbReference type="PANTHER" id="PTHR42753">
    <property type="entry name" value="MITOCHONDRIAL RIBOSOME PROTEIN L39/PROLYL-TRNA LIGASE FAMILY MEMBER"/>
    <property type="match status" value="1"/>
</dbReference>
<dbReference type="SUPFAM" id="SSF52954">
    <property type="entry name" value="Class II aaRS ABD-related"/>
    <property type="match status" value="1"/>
</dbReference>
<comment type="catalytic activity">
    <reaction evidence="9 10">
        <text>tRNA(Pro) + L-proline + ATP = L-prolyl-tRNA(Pro) + AMP + diphosphate</text>
        <dbReference type="Rhea" id="RHEA:14305"/>
        <dbReference type="Rhea" id="RHEA-COMP:9700"/>
        <dbReference type="Rhea" id="RHEA-COMP:9702"/>
        <dbReference type="ChEBI" id="CHEBI:30616"/>
        <dbReference type="ChEBI" id="CHEBI:33019"/>
        <dbReference type="ChEBI" id="CHEBI:60039"/>
        <dbReference type="ChEBI" id="CHEBI:78442"/>
        <dbReference type="ChEBI" id="CHEBI:78532"/>
        <dbReference type="ChEBI" id="CHEBI:456215"/>
        <dbReference type="EC" id="6.1.1.15"/>
    </reaction>
</comment>
<dbReference type="InterPro" id="IPR036754">
    <property type="entry name" value="YbaK/aa-tRNA-synt-asso_dom_sf"/>
</dbReference>
<dbReference type="Pfam" id="PF00587">
    <property type="entry name" value="tRNA-synt_2b"/>
    <property type="match status" value="1"/>
</dbReference>
<evidence type="ECO:0000256" key="4">
    <source>
        <dbReference type="ARBA" id="ARBA00022598"/>
    </source>
</evidence>
<dbReference type="GO" id="GO:0005829">
    <property type="term" value="C:cytosol"/>
    <property type="evidence" value="ECO:0007669"/>
    <property type="project" value="TreeGrafter"/>
</dbReference>
<dbReference type="CDD" id="cd04334">
    <property type="entry name" value="ProRS-INS"/>
    <property type="match status" value="1"/>
</dbReference>
<sequence>MRMSKLVGKTVKESPRDAEIPSHKFMLRAGYMRQYSAGIYGLLPLAMRSVAKIEKICREEMNAIEGQEVRMPCSATKELWDETGRYQTFGKDMIRFQDRNEKQMVLNPTHEEPVVYLARTEITSYRQLPLMMYQIQSKFRDEPRPRGGLVRLREFTMKDAYSFHATEEDLKEYYDRAHAAYIRFYKRTGCKNFVSVMSDNGVFGGKYSHEFQMLVPTGEDKLISCLHCKTSSNEEIATSPFIIKKNNLEKLEKVHTPNQKTIDGLSKFLQINPDQTAKAVIFQTLSGTPVVSFVRGDLDVISAKVRNLVKSEVVPATHENLVKAGAVAGSTGPIGLNLHNCYVILDHTVVKSTNLVTGANEKDYHYTNFNAERDFLSTVKEFEKEKVIIGDIAAARAGDPCEVCENPLQETRGIEIGNIFHLGTKYTKDMECTFLDQNGKKQYPIMGCYGIGITRLLPAIIEESHDDRGPILPLPIAPYEIHLCALNRKEAIVNEESEKLYKSLTSLGYEVLFDDRDEKPGSQFADADLIGIPYRIIISPKTLAEGCVELKYRDNRMEARKVKVLEIIDILKSEIDNEYKNYNIR</sequence>
<comment type="subcellular location">
    <subcellularLocation>
        <location evidence="1 10">Cytoplasm</location>
    </subcellularLocation>
</comment>
<dbReference type="InterPro" id="IPR002314">
    <property type="entry name" value="aa-tRNA-synt_IIb"/>
</dbReference>
<dbReference type="InterPro" id="IPR044140">
    <property type="entry name" value="ProRS_anticodon_short"/>
</dbReference>
<dbReference type="InterPro" id="IPR006195">
    <property type="entry name" value="aa-tRNA-synth_II"/>
</dbReference>
<reference evidence="12 13" key="1">
    <citation type="submission" date="2018-12" db="EMBL/GenBank/DDBJ databases">
        <title>Rubrispira sanarue gen. nov., sp., nov., a member of the order Silvanigrellales, isolated from a brackish lake in Hamamatsu Japan.</title>
        <authorList>
            <person name="Maejima Y."/>
            <person name="Iino T."/>
            <person name="Muraguchi Y."/>
            <person name="Fukuda K."/>
            <person name="Nojiri H."/>
            <person name="Ohkuma M."/>
            <person name="Moriuchi R."/>
            <person name="Dohra H."/>
            <person name="Kimbara K."/>
            <person name="Shintani M."/>
        </authorList>
    </citation>
    <scope>NUCLEOTIDE SEQUENCE [LARGE SCALE GENOMIC DNA]</scope>
    <source>
        <strain evidence="12 13">RF1110005</strain>
    </source>
</reference>
<dbReference type="InterPro" id="IPR036621">
    <property type="entry name" value="Anticodon-bd_dom_sf"/>
</dbReference>
<dbReference type="InterPro" id="IPR023717">
    <property type="entry name" value="Pro-tRNA-Synthase_IIa_type1"/>
</dbReference>
<gene>
    <name evidence="10" type="primary">proS</name>
    <name evidence="12" type="ORF">JCM31447_26630</name>
</gene>
<proteinExistence type="inferred from homology"/>
<keyword evidence="4 10" id="KW-0436">Ligase</keyword>
<dbReference type="InterPro" id="IPR004500">
    <property type="entry name" value="Pro-tRNA-synth_IIa_bac-type"/>
</dbReference>
<evidence type="ECO:0000256" key="8">
    <source>
        <dbReference type="ARBA" id="ARBA00023146"/>
    </source>
</evidence>
<accession>A0A4P2VLH1</accession>
<evidence type="ECO:0000313" key="12">
    <source>
        <dbReference type="EMBL" id="BBH54203.1"/>
    </source>
</evidence>
<dbReference type="GO" id="GO:0002161">
    <property type="term" value="F:aminoacyl-tRNA deacylase activity"/>
    <property type="evidence" value="ECO:0007669"/>
    <property type="project" value="InterPro"/>
</dbReference>
<dbReference type="KEGG" id="sbf:JCM31447_26630"/>
<organism evidence="12 13">
    <name type="scientific">Fluviispira sanaruensis</name>
    <dbReference type="NCBI Taxonomy" id="2493639"/>
    <lineage>
        <taxon>Bacteria</taxon>
        <taxon>Pseudomonadati</taxon>
        <taxon>Bdellovibrionota</taxon>
        <taxon>Oligoflexia</taxon>
        <taxon>Silvanigrellales</taxon>
        <taxon>Silvanigrellaceae</taxon>
        <taxon>Fluviispira</taxon>
    </lineage>
</organism>
<evidence type="ECO:0000256" key="6">
    <source>
        <dbReference type="ARBA" id="ARBA00022840"/>
    </source>
</evidence>
<keyword evidence="3 10" id="KW-0963">Cytoplasm</keyword>
<dbReference type="SUPFAM" id="SSF55681">
    <property type="entry name" value="Class II aaRS and biotin synthetases"/>
    <property type="match status" value="1"/>
</dbReference>
<evidence type="ECO:0000256" key="9">
    <source>
        <dbReference type="ARBA" id="ARBA00047671"/>
    </source>
</evidence>
<dbReference type="InterPro" id="IPR007214">
    <property type="entry name" value="YbaK/aa-tRNA-synth-assoc-dom"/>
</dbReference>
<comment type="function">
    <text evidence="10">Catalyzes the attachment of proline to tRNA(Pro) in a two-step reaction: proline is first activated by ATP to form Pro-AMP and then transferred to the acceptor end of tRNA(Pro). As ProRS can inadvertently accommodate and process non-cognate amino acids such as alanine and cysteine, to avoid such errors it has two additional distinct editing activities against alanine. One activity is designated as 'pretransfer' editing and involves the tRNA(Pro)-independent hydrolysis of activated Ala-AMP. The other activity is designated 'posttransfer' editing and involves deacylation of mischarged Ala-tRNA(Pro). The misacylated Cys-tRNA(Pro) is not edited by ProRS.</text>
</comment>
<dbReference type="OrthoDB" id="9809052at2"/>
<evidence type="ECO:0000256" key="1">
    <source>
        <dbReference type="ARBA" id="ARBA00004496"/>
    </source>
</evidence>
<keyword evidence="6 10" id="KW-0067">ATP-binding</keyword>
<evidence type="ECO:0000256" key="3">
    <source>
        <dbReference type="ARBA" id="ARBA00022490"/>
    </source>
</evidence>
<dbReference type="InterPro" id="IPR002316">
    <property type="entry name" value="Pro-tRNA-ligase_IIa"/>
</dbReference>
<evidence type="ECO:0000313" key="13">
    <source>
        <dbReference type="Proteomes" id="UP000291236"/>
    </source>
</evidence>
<dbReference type="GO" id="GO:0005524">
    <property type="term" value="F:ATP binding"/>
    <property type="evidence" value="ECO:0007669"/>
    <property type="project" value="UniProtKB-UniRule"/>
</dbReference>
<dbReference type="EMBL" id="AP019368">
    <property type="protein sequence ID" value="BBH54203.1"/>
    <property type="molecule type" value="Genomic_DNA"/>
</dbReference>
<dbReference type="HAMAP" id="MF_01569">
    <property type="entry name" value="Pro_tRNA_synth_type1"/>
    <property type="match status" value="1"/>
</dbReference>
<keyword evidence="13" id="KW-1185">Reference proteome</keyword>
<feature type="domain" description="Aminoacyl-transfer RNA synthetases class-II family profile" evidence="11">
    <location>
        <begin position="52"/>
        <end position="473"/>
    </location>
</feature>
<dbReference type="Gene3D" id="3.30.930.10">
    <property type="entry name" value="Bira Bifunctional Protein, Domain 2"/>
    <property type="match status" value="2"/>
</dbReference>
<dbReference type="EC" id="6.1.1.15" evidence="10"/>
<evidence type="ECO:0000256" key="7">
    <source>
        <dbReference type="ARBA" id="ARBA00022917"/>
    </source>
</evidence>
<dbReference type="RefSeq" id="WP_130611508.1">
    <property type="nucleotide sequence ID" value="NZ_AP019368.1"/>
</dbReference>
<protein>
    <recommendedName>
        <fullName evidence="10">Proline--tRNA ligase</fullName>
        <ecNumber evidence="10">6.1.1.15</ecNumber>
    </recommendedName>
    <alternativeName>
        <fullName evidence="10">Prolyl-tRNA synthetase</fullName>
        <shortName evidence="10">ProRS</shortName>
    </alternativeName>
</protein>
<evidence type="ECO:0000256" key="2">
    <source>
        <dbReference type="ARBA" id="ARBA00011738"/>
    </source>
</evidence>
<comment type="domain">
    <text evidence="10">Consists of three domains: the N-terminal catalytic domain, the editing domain and the C-terminal anticodon-binding domain.</text>
</comment>
<evidence type="ECO:0000256" key="5">
    <source>
        <dbReference type="ARBA" id="ARBA00022741"/>
    </source>
</evidence>
<dbReference type="NCBIfam" id="TIGR00409">
    <property type="entry name" value="proS_fam_II"/>
    <property type="match status" value="1"/>
</dbReference>
<name>A0A4P2VLH1_FLUSA</name>